<evidence type="ECO:0000313" key="1">
    <source>
        <dbReference type="EMBL" id="TGO45133.1"/>
    </source>
</evidence>
<keyword evidence="2" id="KW-1185">Reference proteome</keyword>
<proteinExistence type="predicted"/>
<dbReference type="Proteomes" id="UP000297527">
    <property type="component" value="Unassembled WGS sequence"/>
</dbReference>
<protein>
    <submittedName>
        <fullName evidence="1">Uncharacterized protein</fullName>
    </submittedName>
</protein>
<evidence type="ECO:0000313" key="2">
    <source>
        <dbReference type="Proteomes" id="UP000297527"/>
    </source>
</evidence>
<name>A0A4Z1HJB9_9HELO</name>
<gene>
    <name evidence="1" type="ORF">BCON_0419g00030</name>
</gene>
<comment type="caution">
    <text evidence="1">The sequence shown here is derived from an EMBL/GenBank/DDBJ whole genome shotgun (WGS) entry which is preliminary data.</text>
</comment>
<reference evidence="1 2" key="1">
    <citation type="submission" date="2017-12" db="EMBL/GenBank/DDBJ databases">
        <title>Comparative genomics of Botrytis spp.</title>
        <authorList>
            <person name="Valero-Jimenez C.A."/>
            <person name="Tapia P."/>
            <person name="Veloso J."/>
            <person name="Silva-Moreno E."/>
            <person name="Staats M."/>
            <person name="Valdes J.H."/>
            <person name="Van Kan J.A.L."/>
        </authorList>
    </citation>
    <scope>NUCLEOTIDE SEQUENCE [LARGE SCALE GENOMIC DNA]</scope>
    <source>
        <strain evidence="1 2">MUCL11595</strain>
    </source>
</reference>
<sequence>MDVPSAMGKFGQEYGIVARSSSDISLSSVRRPSTYYHNFGPALGFVIDFEVLESIIDNSYYVKLRHREVDLEVMKNHMSWEVYV</sequence>
<accession>A0A4Z1HJB9</accession>
<organism evidence="1 2">
    <name type="scientific">Botryotinia convoluta</name>
    <dbReference type="NCBI Taxonomy" id="54673"/>
    <lineage>
        <taxon>Eukaryota</taxon>
        <taxon>Fungi</taxon>
        <taxon>Dikarya</taxon>
        <taxon>Ascomycota</taxon>
        <taxon>Pezizomycotina</taxon>
        <taxon>Leotiomycetes</taxon>
        <taxon>Helotiales</taxon>
        <taxon>Sclerotiniaceae</taxon>
        <taxon>Botryotinia</taxon>
    </lineage>
</organism>
<dbReference type="AlphaFoldDB" id="A0A4Z1HJB9"/>
<dbReference type="EMBL" id="PQXN01000417">
    <property type="protein sequence ID" value="TGO45133.1"/>
    <property type="molecule type" value="Genomic_DNA"/>
</dbReference>